<proteinExistence type="predicted"/>
<dbReference type="EMBL" id="JBHLXJ010000015">
    <property type="protein sequence ID" value="MFC0350852.1"/>
    <property type="molecule type" value="Genomic_DNA"/>
</dbReference>
<keyword evidence="2" id="KW-1185">Reference proteome</keyword>
<name>A0ABV6IG97_9BURK</name>
<accession>A0ABV6IG97</accession>
<evidence type="ECO:0000313" key="1">
    <source>
        <dbReference type="EMBL" id="MFC0350852.1"/>
    </source>
</evidence>
<comment type="caution">
    <text evidence="1">The sequence shown here is derived from an EMBL/GenBank/DDBJ whole genome shotgun (WGS) entry which is preliminary data.</text>
</comment>
<protein>
    <submittedName>
        <fullName evidence="1">Uncharacterized protein</fullName>
    </submittedName>
</protein>
<evidence type="ECO:0000313" key="2">
    <source>
        <dbReference type="Proteomes" id="UP001589844"/>
    </source>
</evidence>
<dbReference type="RefSeq" id="WP_390213395.1">
    <property type="nucleotide sequence ID" value="NZ_JBHLXJ010000015.1"/>
</dbReference>
<organism evidence="1 2">
    <name type="scientific">Undibacterium danionis</name>
    <dbReference type="NCBI Taxonomy" id="1812100"/>
    <lineage>
        <taxon>Bacteria</taxon>
        <taxon>Pseudomonadati</taxon>
        <taxon>Pseudomonadota</taxon>
        <taxon>Betaproteobacteria</taxon>
        <taxon>Burkholderiales</taxon>
        <taxon>Oxalobacteraceae</taxon>
        <taxon>Undibacterium</taxon>
    </lineage>
</organism>
<dbReference type="Proteomes" id="UP001589844">
    <property type="component" value="Unassembled WGS sequence"/>
</dbReference>
<sequence length="290" mass="33428">MTIPENSIDNFCACFIDLLGQKKALQGQNILPKEKNCADFEKFKQSYLKSIDPIIRLQNSASVLLRSRIDEFGIKEFLTEEDVLIYEKMHAQPKQQRWSDGLVLYHSLAQGQSECPMNAIKGIFIAAGIMCFAGLSYGEPIRGGLEVSWGVELHERELYGAIVANSYELETKAGYPRIVIGHHAVEYLRALSKHRSESKLDDYQIQLANSCLKLIAVDEDGLFILDYLCPDFISNFDFDLMNDFYNDSIKFIDRSYEEFIVNEDTKLSERYAWLKRYFERNSTSFEKKTK</sequence>
<reference evidence="1 2" key="1">
    <citation type="submission" date="2024-09" db="EMBL/GenBank/DDBJ databases">
        <authorList>
            <person name="Sun Q."/>
            <person name="Mori K."/>
        </authorList>
    </citation>
    <scope>NUCLEOTIDE SEQUENCE [LARGE SCALE GENOMIC DNA]</scope>
    <source>
        <strain evidence="1 2">CCM 8677</strain>
    </source>
</reference>
<gene>
    <name evidence="1" type="ORF">ACFFJH_13620</name>
</gene>